<dbReference type="Gene3D" id="3.30.2220.10">
    <property type="entry name" value="rbstp2171"/>
    <property type="match status" value="1"/>
</dbReference>
<name>A0A5J4SKH8_9ZZZZ</name>
<dbReference type="AlphaFoldDB" id="A0A5J4SKH8"/>
<gene>
    <name evidence="1" type="ORF">EZS27_006088</name>
</gene>
<protein>
    <recommendedName>
        <fullName evidence="2">Phage protein</fullName>
    </recommendedName>
</protein>
<evidence type="ECO:0008006" key="2">
    <source>
        <dbReference type="Google" id="ProtNLM"/>
    </source>
</evidence>
<sequence length="101" mass="11586">MEKEIKEITQQQIDEWKAKWGSVYLVEIEEKKAYLRKPDRKALSAAAVVGKNDPIKYNEILLTNCWLGGDEVIKTDDSYFLGISGKLSEIIEIKEAELKKL</sequence>
<reference evidence="1" key="1">
    <citation type="submission" date="2019-03" db="EMBL/GenBank/DDBJ databases">
        <title>Single cell metagenomics reveals metabolic interactions within the superorganism composed of flagellate Streblomastix strix and complex community of Bacteroidetes bacteria on its surface.</title>
        <authorList>
            <person name="Treitli S.C."/>
            <person name="Kolisko M."/>
            <person name="Husnik F."/>
            <person name="Keeling P."/>
            <person name="Hampl V."/>
        </authorList>
    </citation>
    <scope>NUCLEOTIDE SEQUENCE</scope>
    <source>
        <strain evidence="1">STM</strain>
    </source>
</reference>
<evidence type="ECO:0000313" key="1">
    <source>
        <dbReference type="EMBL" id="KAA6346438.1"/>
    </source>
</evidence>
<proteinExistence type="predicted"/>
<dbReference type="EMBL" id="SNRY01000131">
    <property type="protein sequence ID" value="KAA6346438.1"/>
    <property type="molecule type" value="Genomic_DNA"/>
</dbReference>
<accession>A0A5J4SKH8</accession>
<organism evidence="1">
    <name type="scientific">termite gut metagenome</name>
    <dbReference type="NCBI Taxonomy" id="433724"/>
    <lineage>
        <taxon>unclassified sequences</taxon>
        <taxon>metagenomes</taxon>
        <taxon>organismal metagenomes</taxon>
    </lineage>
</organism>
<comment type="caution">
    <text evidence="1">The sequence shown here is derived from an EMBL/GenBank/DDBJ whole genome shotgun (WGS) entry which is preliminary data.</text>
</comment>